<sequence length="217" mass="23289">MPTDQALRHGEDQMGSERAAPDDARQESTAETARRADRDTSRIRWLRDQVTRLHKRLPLRRRFAGGLAHGIMSSVAAIAAYLPTQLLGLQEGFWAAITAVAVAQTEFGATRSTARDQFTGAAIGGLIGLAAYLTLGPSVPTYALGVVLAILACWLLNVASACRLSGITATIILLVPHLGPVERMAGSRVLEVGWGVSVAIVTVWLVTRVNRWLGVKL</sequence>
<evidence type="ECO:0000256" key="5">
    <source>
        <dbReference type="SAM" id="MobiDB-lite"/>
    </source>
</evidence>
<feature type="transmembrane region" description="Helical" evidence="6">
    <location>
        <begin position="142"/>
        <end position="175"/>
    </location>
</feature>
<evidence type="ECO:0000256" key="2">
    <source>
        <dbReference type="ARBA" id="ARBA00022692"/>
    </source>
</evidence>
<feature type="transmembrane region" description="Helical" evidence="6">
    <location>
        <begin position="63"/>
        <end position="81"/>
    </location>
</feature>
<feature type="compositionally biased region" description="Basic and acidic residues" evidence="5">
    <location>
        <begin position="1"/>
        <end position="12"/>
    </location>
</feature>
<accession>A0A160PB01</accession>
<keyword evidence="2 6" id="KW-0812">Transmembrane</keyword>
<keyword evidence="3 6" id="KW-1133">Transmembrane helix</keyword>
<name>A0A160PB01_9HYPH</name>
<dbReference type="OrthoDB" id="9089456at2"/>
<dbReference type="GO" id="GO:0016020">
    <property type="term" value="C:membrane"/>
    <property type="evidence" value="ECO:0007669"/>
    <property type="project" value="UniProtKB-SubCell"/>
</dbReference>
<dbReference type="RefSeq" id="WP_096483928.1">
    <property type="nucleotide sequence ID" value="NZ_AP014809.1"/>
</dbReference>
<dbReference type="EMBL" id="AP014809">
    <property type="protein sequence ID" value="BAU89406.1"/>
    <property type="molecule type" value="Genomic_DNA"/>
</dbReference>
<reference evidence="8 9" key="1">
    <citation type="journal article" date="2016" name="Genome Announc.">
        <title>Complete Genome Sequence of Methylobacterium populi P-1M, Isolated from Pink-Pigmented Household Biofilm.</title>
        <authorList>
            <person name="Morohoshi T."/>
            <person name="Ikeda T."/>
        </authorList>
    </citation>
    <scope>NUCLEOTIDE SEQUENCE [LARGE SCALE GENOMIC DNA]</scope>
    <source>
        <strain evidence="8 9">P-1M</strain>
    </source>
</reference>
<evidence type="ECO:0000256" key="1">
    <source>
        <dbReference type="ARBA" id="ARBA00004141"/>
    </source>
</evidence>
<feature type="region of interest" description="Disordered" evidence="5">
    <location>
        <begin position="1"/>
        <end position="38"/>
    </location>
</feature>
<feature type="domain" description="Integral membrane bound transporter" evidence="7">
    <location>
        <begin position="80"/>
        <end position="201"/>
    </location>
</feature>
<dbReference type="Proteomes" id="UP000218288">
    <property type="component" value="Chromosome"/>
</dbReference>
<evidence type="ECO:0000256" key="4">
    <source>
        <dbReference type="ARBA" id="ARBA00023136"/>
    </source>
</evidence>
<dbReference type="AlphaFoldDB" id="A0A160PB01"/>
<proteinExistence type="predicted"/>
<protein>
    <recommendedName>
        <fullName evidence="7">Integral membrane bound transporter domain-containing protein</fullName>
    </recommendedName>
</protein>
<feature type="compositionally biased region" description="Basic and acidic residues" evidence="5">
    <location>
        <begin position="19"/>
        <end position="38"/>
    </location>
</feature>
<evidence type="ECO:0000259" key="7">
    <source>
        <dbReference type="Pfam" id="PF13515"/>
    </source>
</evidence>
<dbReference type="InterPro" id="IPR049453">
    <property type="entry name" value="Memb_transporter_dom"/>
</dbReference>
<feature type="transmembrane region" description="Helical" evidence="6">
    <location>
        <begin position="187"/>
        <end position="207"/>
    </location>
</feature>
<gene>
    <name evidence="8" type="ORF">MPPM_0801</name>
</gene>
<evidence type="ECO:0000256" key="3">
    <source>
        <dbReference type="ARBA" id="ARBA00022989"/>
    </source>
</evidence>
<organism evidence="8 9">
    <name type="scientific">Methylorubrum populi</name>
    <dbReference type="NCBI Taxonomy" id="223967"/>
    <lineage>
        <taxon>Bacteria</taxon>
        <taxon>Pseudomonadati</taxon>
        <taxon>Pseudomonadota</taxon>
        <taxon>Alphaproteobacteria</taxon>
        <taxon>Hyphomicrobiales</taxon>
        <taxon>Methylobacteriaceae</taxon>
        <taxon>Methylorubrum</taxon>
    </lineage>
</organism>
<evidence type="ECO:0000256" key="6">
    <source>
        <dbReference type="SAM" id="Phobius"/>
    </source>
</evidence>
<evidence type="ECO:0000313" key="8">
    <source>
        <dbReference type="EMBL" id="BAU89406.1"/>
    </source>
</evidence>
<evidence type="ECO:0000313" key="9">
    <source>
        <dbReference type="Proteomes" id="UP000218288"/>
    </source>
</evidence>
<keyword evidence="4 6" id="KW-0472">Membrane</keyword>
<dbReference type="Pfam" id="PF13515">
    <property type="entry name" value="FUSC_2"/>
    <property type="match status" value="1"/>
</dbReference>
<comment type="subcellular location">
    <subcellularLocation>
        <location evidence="1">Membrane</location>
        <topology evidence="1">Multi-pass membrane protein</topology>
    </subcellularLocation>
</comment>